<protein>
    <recommendedName>
        <fullName evidence="5">Septum formation-related domain-containing protein</fullName>
    </recommendedName>
</protein>
<keyword evidence="2" id="KW-1133">Transmembrane helix</keyword>
<comment type="caution">
    <text evidence="3">The sequence shown here is derived from an EMBL/GenBank/DDBJ whole genome shotgun (WGS) entry which is preliminary data.</text>
</comment>
<feature type="region of interest" description="Disordered" evidence="1">
    <location>
        <begin position="1"/>
        <end position="37"/>
    </location>
</feature>
<name>A0A916WKS6_9MICO</name>
<evidence type="ECO:0000313" key="4">
    <source>
        <dbReference type="Proteomes" id="UP000606922"/>
    </source>
</evidence>
<feature type="transmembrane region" description="Helical" evidence="2">
    <location>
        <begin position="201"/>
        <end position="221"/>
    </location>
</feature>
<gene>
    <name evidence="3" type="ORF">GCM10010979_25050</name>
</gene>
<evidence type="ECO:0008006" key="5">
    <source>
        <dbReference type="Google" id="ProtNLM"/>
    </source>
</evidence>
<keyword evidence="2" id="KW-0472">Membrane</keyword>
<proteinExistence type="predicted"/>
<feature type="compositionally biased region" description="Basic and acidic residues" evidence="1">
    <location>
        <begin position="20"/>
        <end position="35"/>
    </location>
</feature>
<evidence type="ECO:0000313" key="3">
    <source>
        <dbReference type="EMBL" id="GGB09451.1"/>
    </source>
</evidence>
<reference evidence="3" key="1">
    <citation type="journal article" date="2014" name="Int. J. Syst. Evol. Microbiol.">
        <title>Complete genome sequence of Corynebacterium casei LMG S-19264T (=DSM 44701T), isolated from a smear-ripened cheese.</title>
        <authorList>
            <consortium name="US DOE Joint Genome Institute (JGI-PGF)"/>
            <person name="Walter F."/>
            <person name="Albersmeier A."/>
            <person name="Kalinowski J."/>
            <person name="Ruckert C."/>
        </authorList>
    </citation>
    <scope>NUCLEOTIDE SEQUENCE</scope>
    <source>
        <strain evidence="3">CGMCC 1.12813</strain>
    </source>
</reference>
<sequence length="402" mass="41924">MSDDEKTRGEGFTWGLRPGGEPKEPKDPDATEPEAKPVMPLDLGHFLALNQTEMIAAATEPDPMTDPIRLPVDDSVDDGEPTAAFDFRAPPPPPVDPLQAPVYHAGHALPWEQPPAFDPALDGATEVLGPEAVGMDTPAGESAPTSAIDALFGEGKFHEYTDAPVSVVIPVTSHELVTIAPPAPPKRPKGPRAPMAKSQKVLVGIAAALVAALALAGLFFIGTRLSEAPPVAEATPAPSAPAGPASSASAEAPVAPVAALGPVAPGVHEWKDLLGTECLDPFVSAWESEYTVVDCAAPHGGQLVYRGRFDDSALDAFPGLEPLQARMNLLCSSPENIDYAAASEFDDIQISSSFAGTEEDWASGNRNYFCFVSRSSGDPLTMGVAMPPRAPAVIPVVPSQEP</sequence>
<dbReference type="EMBL" id="BMGB01000001">
    <property type="protein sequence ID" value="GGB09451.1"/>
    <property type="molecule type" value="Genomic_DNA"/>
</dbReference>
<keyword evidence="4" id="KW-1185">Reference proteome</keyword>
<dbReference type="AlphaFoldDB" id="A0A916WKS6"/>
<evidence type="ECO:0000256" key="2">
    <source>
        <dbReference type="SAM" id="Phobius"/>
    </source>
</evidence>
<evidence type="ECO:0000256" key="1">
    <source>
        <dbReference type="SAM" id="MobiDB-lite"/>
    </source>
</evidence>
<reference evidence="3" key="2">
    <citation type="submission" date="2020-09" db="EMBL/GenBank/DDBJ databases">
        <authorList>
            <person name="Sun Q."/>
            <person name="Zhou Y."/>
        </authorList>
    </citation>
    <scope>NUCLEOTIDE SEQUENCE</scope>
    <source>
        <strain evidence="3">CGMCC 1.12813</strain>
    </source>
</reference>
<organism evidence="3 4">
    <name type="scientific">Conyzicola nivalis</name>
    <dbReference type="NCBI Taxonomy" id="1477021"/>
    <lineage>
        <taxon>Bacteria</taxon>
        <taxon>Bacillati</taxon>
        <taxon>Actinomycetota</taxon>
        <taxon>Actinomycetes</taxon>
        <taxon>Micrococcales</taxon>
        <taxon>Microbacteriaceae</taxon>
        <taxon>Conyzicola</taxon>
    </lineage>
</organism>
<keyword evidence="2" id="KW-0812">Transmembrane</keyword>
<dbReference type="RefSeq" id="WP_188510916.1">
    <property type="nucleotide sequence ID" value="NZ_BMGB01000001.1"/>
</dbReference>
<accession>A0A916WKS6</accession>
<dbReference type="Proteomes" id="UP000606922">
    <property type="component" value="Unassembled WGS sequence"/>
</dbReference>